<accession>A0AAV8F4S3</accession>
<dbReference type="Proteomes" id="UP001140206">
    <property type="component" value="Chromosome 2"/>
</dbReference>
<name>A0AAV8F4S3_9POAL</name>
<gene>
    <name evidence="1" type="ORF">LUZ62_036954</name>
</gene>
<dbReference type="GO" id="GO:0004386">
    <property type="term" value="F:helicase activity"/>
    <property type="evidence" value="ECO:0007669"/>
    <property type="project" value="UniProtKB-KW"/>
</dbReference>
<evidence type="ECO:0000313" key="1">
    <source>
        <dbReference type="EMBL" id="KAJ4785708.1"/>
    </source>
</evidence>
<keyword evidence="1" id="KW-0378">Hydrolase</keyword>
<dbReference type="EMBL" id="JAMFTS010000002">
    <property type="protein sequence ID" value="KAJ4785708.1"/>
    <property type="molecule type" value="Genomic_DNA"/>
</dbReference>
<dbReference type="AlphaFoldDB" id="A0AAV8F4S3"/>
<organism evidence="1 2">
    <name type="scientific">Rhynchospora pubera</name>
    <dbReference type="NCBI Taxonomy" id="906938"/>
    <lineage>
        <taxon>Eukaryota</taxon>
        <taxon>Viridiplantae</taxon>
        <taxon>Streptophyta</taxon>
        <taxon>Embryophyta</taxon>
        <taxon>Tracheophyta</taxon>
        <taxon>Spermatophyta</taxon>
        <taxon>Magnoliopsida</taxon>
        <taxon>Liliopsida</taxon>
        <taxon>Poales</taxon>
        <taxon>Cyperaceae</taxon>
        <taxon>Cyperoideae</taxon>
        <taxon>Rhynchosporeae</taxon>
        <taxon>Rhynchospora</taxon>
    </lineage>
</organism>
<proteinExistence type="predicted"/>
<keyword evidence="1" id="KW-0067">ATP-binding</keyword>
<keyword evidence="1" id="KW-0347">Helicase</keyword>
<reference evidence="1" key="1">
    <citation type="submission" date="2022-08" db="EMBL/GenBank/DDBJ databases">
        <authorList>
            <person name="Marques A."/>
        </authorList>
    </citation>
    <scope>NUCLEOTIDE SEQUENCE</scope>
    <source>
        <strain evidence="1">RhyPub2mFocal</strain>
        <tissue evidence="1">Leaves</tissue>
    </source>
</reference>
<protein>
    <submittedName>
        <fullName evidence="1">PIF1 helicase</fullName>
    </submittedName>
</protein>
<comment type="caution">
    <text evidence="1">The sequence shown here is derived from an EMBL/GenBank/DDBJ whole genome shotgun (WGS) entry which is preliminary data.</text>
</comment>
<sequence length="106" mass="12277">MLLRNQMVSVMEQEPYIQIEKFAYRELFYTQVKDLSFCPKTKTISSVVLCNDNQQKSRPILDMIGMYLREPVFSHGQLYVALSRTTSPDGLEILITYQDDSYAGII</sequence>
<keyword evidence="2" id="KW-1185">Reference proteome</keyword>
<keyword evidence="1" id="KW-0547">Nucleotide-binding</keyword>
<evidence type="ECO:0000313" key="2">
    <source>
        <dbReference type="Proteomes" id="UP001140206"/>
    </source>
</evidence>